<dbReference type="Proteomes" id="UP000805193">
    <property type="component" value="Unassembled WGS sequence"/>
</dbReference>
<comment type="caution">
    <text evidence="1">The sequence shown here is derived from an EMBL/GenBank/DDBJ whole genome shotgun (WGS) entry which is preliminary data.</text>
</comment>
<keyword evidence="2" id="KW-1185">Reference proteome</keyword>
<dbReference type="EMBL" id="JABSTQ010006074">
    <property type="protein sequence ID" value="KAG0437982.1"/>
    <property type="molecule type" value="Genomic_DNA"/>
</dbReference>
<evidence type="ECO:0000313" key="2">
    <source>
        <dbReference type="Proteomes" id="UP000805193"/>
    </source>
</evidence>
<sequence>MVKAALMKLVKTVKVEGDTYRIDRIASEAAQVDTIRLCQEPNPAVWSVLAYRPRRRVGRR</sequence>
<organism evidence="1 2">
    <name type="scientific">Ixodes persulcatus</name>
    <name type="common">Taiga tick</name>
    <dbReference type="NCBI Taxonomy" id="34615"/>
    <lineage>
        <taxon>Eukaryota</taxon>
        <taxon>Metazoa</taxon>
        <taxon>Ecdysozoa</taxon>
        <taxon>Arthropoda</taxon>
        <taxon>Chelicerata</taxon>
        <taxon>Arachnida</taxon>
        <taxon>Acari</taxon>
        <taxon>Parasitiformes</taxon>
        <taxon>Ixodida</taxon>
        <taxon>Ixodoidea</taxon>
        <taxon>Ixodidae</taxon>
        <taxon>Ixodinae</taxon>
        <taxon>Ixodes</taxon>
    </lineage>
</organism>
<reference evidence="1 2" key="1">
    <citation type="journal article" date="2020" name="Cell">
        <title>Large-Scale Comparative Analyses of Tick Genomes Elucidate Their Genetic Diversity and Vector Capacities.</title>
        <authorList>
            <consortium name="Tick Genome and Microbiome Consortium (TIGMIC)"/>
            <person name="Jia N."/>
            <person name="Wang J."/>
            <person name="Shi W."/>
            <person name="Du L."/>
            <person name="Sun Y."/>
            <person name="Zhan W."/>
            <person name="Jiang J.F."/>
            <person name="Wang Q."/>
            <person name="Zhang B."/>
            <person name="Ji P."/>
            <person name="Bell-Sakyi L."/>
            <person name="Cui X.M."/>
            <person name="Yuan T.T."/>
            <person name="Jiang B.G."/>
            <person name="Yang W.F."/>
            <person name="Lam T.T."/>
            <person name="Chang Q.C."/>
            <person name="Ding S.J."/>
            <person name="Wang X.J."/>
            <person name="Zhu J.G."/>
            <person name="Ruan X.D."/>
            <person name="Zhao L."/>
            <person name="Wei J.T."/>
            <person name="Ye R.Z."/>
            <person name="Que T.C."/>
            <person name="Du C.H."/>
            <person name="Zhou Y.H."/>
            <person name="Cheng J.X."/>
            <person name="Dai P.F."/>
            <person name="Guo W.B."/>
            <person name="Han X.H."/>
            <person name="Huang E.J."/>
            <person name="Li L.F."/>
            <person name="Wei W."/>
            <person name="Gao Y.C."/>
            <person name="Liu J.Z."/>
            <person name="Shao H.Z."/>
            <person name="Wang X."/>
            <person name="Wang C.C."/>
            <person name="Yang T.C."/>
            <person name="Huo Q.B."/>
            <person name="Li W."/>
            <person name="Chen H.Y."/>
            <person name="Chen S.E."/>
            <person name="Zhou L.G."/>
            <person name="Ni X.B."/>
            <person name="Tian J.H."/>
            <person name="Sheng Y."/>
            <person name="Liu T."/>
            <person name="Pan Y.S."/>
            <person name="Xia L.Y."/>
            <person name="Li J."/>
            <person name="Zhao F."/>
            <person name="Cao W.C."/>
        </authorList>
    </citation>
    <scope>NUCLEOTIDE SEQUENCE [LARGE SCALE GENOMIC DNA]</scope>
    <source>
        <strain evidence="1">Iper-2018</strain>
    </source>
</reference>
<gene>
    <name evidence="1" type="ORF">HPB47_017200</name>
</gene>
<evidence type="ECO:0000313" key="1">
    <source>
        <dbReference type="EMBL" id="KAG0437982.1"/>
    </source>
</evidence>
<protein>
    <submittedName>
        <fullName evidence="1">Uncharacterized protein</fullName>
    </submittedName>
</protein>
<name>A0AC60QNX0_IXOPE</name>
<proteinExistence type="predicted"/>
<accession>A0AC60QNX0</accession>